<feature type="domain" description="GST C-terminal" evidence="2">
    <location>
        <begin position="79"/>
        <end position="207"/>
    </location>
</feature>
<feature type="domain" description="GST N-terminal" evidence="1">
    <location>
        <begin position="1"/>
        <end position="74"/>
    </location>
</feature>
<sequence>MAIRFQSMHNLRRRITVWIANIRKSIEIDLQQKPADFLSISRYGREPAIQHGDVAIYESAIINEYLDEVFPEPPLPPRNPAAKAIARIWIDYANTRLVPAFNKLLHGKNRQEQEQGRSKLLDVLLYIEQEGLAIKSGNYWLGNSFSLVDISFYPWFERLPELEHFRQFRLLAETPRLQQWWEAVSNRESVRTVADSTDFYIERFSKIWGEPTAKPVGAGQH</sequence>
<evidence type="ECO:0000313" key="3">
    <source>
        <dbReference type="EMBL" id="WNZ27029.1"/>
    </source>
</evidence>
<dbReference type="InterPro" id="IPR036249">
    <property type="entry name" value="Thioredoxin-like_sf"/>
</dbReference>
<proteinExistence type="predicted"/>
<protein>
    <submittedName>
        <fullName evidence="3">Glutathione S-transferase family protein</fullName>
    </submittedName>
</protein>
<dbReference type="InterPro" id="IPR050983">
    <property type="entry name" value="GST_Omega/HSP26"/>
</dbReference>
<dbReference type="SFLD" id="SFLDS00019">
    <property type="entry name" value="Glutathione_Transferase_(cytos"/>
    <property type="match status" value="1"/>
</dbReference>
<dbReference type="InterPro" id="IPR004045">
    <property type="entry name" value="Glutathione_S-Trfase_N"/>
</dbReference>
<dbReference type="SFLD" id="SFLDG00358">
    <property type="entry name" value="Main_(cytGST)"/>
    <property type="match status" value="1"/>
</dbReference>
<dbReference type="PROSITE" id="PS50404">
    <property type="entry name" value="GST_NTER"/>
    <property type="match status" value="1"/>
</dbReference>
<dbReference type="PROSITE" id="PS50405">
    <property type="entry name" value="GST_CTER"/>
    <property type="match status" value="1"/>
</dbReference>
<name>A0AA97AJU7_9CYAN</name>
<dbReference type="PANTHER" id="PTHR43968">
    <property type="match status" value="1"/>
</dbReference>
<evidence type="ECO:0000259" key="1">
    <source>
        <dbReference type="PROSITE" id="PS50404"/>
    </source>
</evidence>
<reference evidence="3" key="1">
    <citation type="submission" date="2020-05" db="EMBL/GenBank/DDBJ databases">
        <authorList>
            <person name="Zhu T."/>
            <person name="Keshari N."/>
            <person name="Lu X."/>
        </authorList>
    </citation>
    <scope>NUCLEOTIDE SEQUENCE</scope>
    <source>
        <strain evidence="3">NK1-12</strain>
    </source>
</reference>
<dbReference type="EMBL" id="CP053587">
    <property type="protein sequence ID" value="WNZ27029.1"/>
    <property type="molecule type" value="Genomic_DNA"/>
</dbReference>
<dbReference type="InterPro" id="IPR010987">
    <property type="entry name" value="Glutathione-S-Trfase_C-like"/>
</dbReference>
<dbReference type="PANTHER" id="PTHR43968:SF6">
    <property type="entry name" value="GLUTATHIONE S-TRANSFERASE OMEGA"/>
    <property type="match status" value="1"/>
</dbReference>
<evidence type="ECO:0000259" key="2">
    <source>
        <dbReference type="PROSITE" id="PS50405"/>
    </source>
</evidence>
<dbReference type="SUPFAM" id="SSF52833">
    <property type="entry name" value="Thioredoxin-like"/>
    <property type="match status" value="1"/>
</dbReference>
<dbReference type="SUPFAM" id="SSF47616">
    <property type="entry name" value="GST C-terminal domain-like"/>
    <property type="match status" value="1"/>
</dbReference>
<accession>A0AA97AJU7</accession>
<dbReference type="InterPro" id="IPR004046">
    <property type="entry name" value="GST_C"/>
</dbReference>
<gene>
    <name evidence="3" type="ORF">HJG54_29360</name>
</gene>
<dbReference type="InterPro" id="IPR036282">
    <property type="entry name" value="Glutathione-S-Trfase_C_sf"/>
</dbReference>
<dbReference type="Pfam" id="PF13417">
    <property type="entry name" value="GST_N_3"/>
    <property type="match status" value="1"/>
</dbReference>
<dbReference type="Gene3D" id="1.20.1050.10">
    <property type="match status" value="1"/>
</dbReference>
<dbReference type="AlphaFoldDB" id="A0AA97AJU7"/>
<dbReference type="InterPro" id="IPR040079">
    <property type="entry name" value="Glutathione_S-Trfase"/>
</dbReference>
<dbReference type="GO" id="GO:0005737">
    <property type="term" value="C:cytoplasm"/>
    <property type="evidence" value="ECO:0007669"/>
    <property type="project" value="TreeGrafter"/>
</dbReference>
<organism evidence="3">
    <name type="scientific">Leptolyngbya sp. NK1-12</name>
    <dbReference type="NCBI Taxonomy" id="2547451"/>
    <lineage>
        <taxon>Bacteria</taxon>
        <taxon>Bacillati</taxon>
        <taxon>Cyanobacteriota</taxon>
        <taxon>Cyanophyceae</taxon>
        <taxon>Leptolyngbyales</taxon>
        <taxon>Leptolyngbyaceae</taxon>
        <taxon>Leptolyngbya group</taxon>
        <taxon>Leptolyngbya</taxon>
    </lineage>
</organism>
<dbReference type="Gene3D" id="3.40.30.10">
    <property type="entry name" value="Glutaredoxin"/>
    <property type="match status" value="1"/>
</dbReference>
<dbReference type="Pfam" id="PF00043">
    <property type="entry name" value="GST_C"/>
    <property type="match status" value="1"/>
</dbReference>